<dbReference type="AlphaFoldDB" id="A0A9X3RB92"/>
<evidence type="ECO:0000256" key="2">
    <source>
        <dbReference type="SAM" id="Phobius"/>
    </source>
</evidence>
<keyword evidence="3" id="KW-0732">Signal</keyword>
<organism evidence="4 5">
    <name type="scientific">Psychrobacillus psychrodurans</name>
    <dbReference type="NCBI Taxonomy" id="126157"/>
    <lineage>
        <taxon>Bacteria</taxon>
        <taxon>Bacillati</taxon>
        <taxon>Bacillota</taxon>
        <taxon>Bacilli</taxon>
        <taxon>Bacillales</taxon>
        <taxon>Bacillaceae</taxon>
        <taxon>Psychrobacillus</taxon>
    </lineage>
</organism>
<feature type="chain" id="PRO_5040828654" description="LPXTG-motif cell wall anchor domain-containing protein" evidence="3">
    <location>
        <begin position="28"/>
        <end position="737"/>
    </location>
</feature>
<feature type="region of interest" description="Disordered" evidence="1">
    <location>
        <begin position="658"/>
        <end position="692"/>
    </location>
</feature>
<dbReference type="EMBL" id="JAMKBI010000007">
    <property type="protein sequence ID" value="MCZ8533958.1"/>
    <property type="molecule type" value="Genomic_DNA"/>
</dbReference>
<accession>A0A9X3RB92</accession>
<name>A0A9X3RB92_9BACI</name>
<evidence type="ECO:0000313" key="5">
    <source>
        <dbReference type="Proteomes" id="UP001152172"/>
    </source>
</evidence>
<protein>
    <recommendedName>
        <fullName evidence="6">LPXTG-motif cell wall anchor domain-containing protein</fullName>
    </recommendedName>
</protein>
<sequence>MKNNSLKVVCFALGLWTFLLIAPTFVAAEEKDSDTSMSLGINILDENSQNAEVLDVEVNDLLGIDSIQVKIPNIDRNTEEITSISITDNDSGDIDAGILTSTETVLSKEQAVVDIAIKDVPSVNNVTVEVLNNEENSSDHFNSDESALVDVAVEDLIVTNNVDVELLKQEENSSDHSKSDESGLVDVAVEDLIVTNDVDVELLKQEENSSEHSKASESSLVDVALEDLMTTGDVDVELLKQEENSSDHSKSDESALVDVAVENLIVTDDVDVEVLKREENTSDHFMSDESALVDAAVEDLIVTDDVDVEVLKQEKNTSANDSFSNEGVVEATIEDLIIADHLELNIFTDDESESDQEQMELYQGIHLSLNDIPLLETLHVVVLEDQSIDQINNLKESSQLLTVGLGDAETFPTNSLLDEVELNLLENEQSWSDDSNEEKNAAVSLGFYDSNLGDFTVDVMLSEFVNSDDYISNNSGLVELNTEDLPLLEDIHLGILDRHEEIEGEGSYTSNGVLQLDILSDLTDEISADILANDEYVNEEGIYRNRQTIAIGVVNDILGETIIDILPTETFEALSSNPVTPIPGNESEEVVIENLDINEEEEGLSSKNNTLIPGTDNVNNDEDITTDNSVAQNDGNVDEGNALEELTPYPDEEIIVADGNESDSKDTMIENPTLTSDKESVTEEENVSGIGGNFNNTDDNFFTGSSLPQTGGFFTGMMLLIIALGLLGSGSAIRKLA</sequence>
<keyword evidence="2" id="KW-0812">Transmembrane</keyword>
<feature type="transmembrane region" description="Helical" evidence="2">
    <location>
        <begin position="713"/>
        <end position="733"/>
    </location>
</feature>
<comment type="caution">
    <text evidence="4">The sequence shown here is derived from an EMBL/GenBank/DDBJ whole genome shotgun (WGS) entry which is preliminary data.</text>
</comment>
<dbReference type="RefSeq" id="WP_269922206.1">
    <property type="nucleotide sequence ID" value="NZ_JAMKBI010000007.1"/>
</dbReference>
<gene>
    <name evidence="4" type="ORF">M9R61_11610</name>
</gene>
<keyword evidence="2" id="KW-0472">Membrane</keyword>
<reference evidence="4" key="1">
    <citation type="submission" date="2022-05" db="EMBL/GenBank/DDBJ databases">
        <authorList>
            <person name="Colautti A."/>
            <person name="Iacumin L."/>
        </authorList>
    </citation>
    <scope>NUCLEOTIDE SEQUENCE</scope>
    <source>
        <strain evidence="4">DSM 30747</strain>
    </source>
</reference>
<proteinExistence type="predicted"/>
<keyword evidence="2" id="KW-1133">Transmembrane helix</keyword>
<evidence type="ECO:0000313" key="4">
    <source>
        <dbReference type="EMBL" id="MCZ8533958.1"/>
    </source>
</evidence>
<dbReference type="Proteomes" id="UP001152172">
    <property type="component" value="Unassembled WGS sequence"/>
</dbReference>
<evidence type="ECO:0000256" key="1">
    <source>
        <dbReference type="SAM" id="MobiDB-lite"/>
    </source>
</evidence>
<feature type="signal peptide" evidence="3">
    <location>
        <begin position="1"/>
        <end position="27"/>
    </location>
</feature>
<evidence type="ECO:0008006" key="6">
    <source>
        <dbReference type="Google" id="ProtNLM"/>
    </source>
</evidence>
<evidence type="ECO:0000256" key="3">
    <source>
        <dbReference type="SAM" id="SignalP"/>
    </source>
</evidence>
<keyword evidence="5" id="KW-1185">Reference proteome</keyword>